<evidence type="ECO:0000313" key="3">
    <source>
        <dbReference type="EMBL" id="TQV84082.1"/>
    </source>
</evidence>
<evidence type="ECO:0000313" key="4">
    <source>
        <dbReference type="Proteomes" id="UP000319732"/>
    </source>
</evidence>
<dbReference type="Proteomes" id="UP000319732">
    <property type="component" value="Unassembled WGS sequence"/>
</dbReference>
<dbReference type="InterPro" id="IPR001543">
    <property type="entry name" value="FliN-like_C"/>
</dbReference>
<dbReference type="Gene3D" id="2.30.330.10">
    <property type="entry name" value="SpoA-like"/>
    <property type="match status" value="1"/>
</dbReference>
<dbReference type="AlphaFoldDB" id="A0A545U3N1"/>
<dbReference type="Pfam" id="PF01052">
    <property type="entry name" value="FliMN_C"/>
    <property type="match status" value="1"/>
</dbReference>
<sequence length="389" mass="43327">MANYFDSSTQGDDIGFTSGHEPDCKLGHAASIKRKSIPDLLNVKKYDKHSMLIRNRLLAGVGLQFKALNPLNHKEEQWYIRLSQALEEPCDTSRYLCLEGNNSQYWISDGADFLGNLTGIHLGESQAAMLSMLLPKVPQPLQDVFGWQIVSSAVAPEDLVVLDLHYGSDDLGLKTSLAMTKSTCLQVINQRAFRNIAKDTFPETLKIKANVVLGSINLGILEANQLEVGDLLFFKDNNFGADGSGILPLGPLNLSVTIELANNQYQLKINRWEKNMSEEDTNREDEELISDDMEVTYDDHGDDSNPEEGDREEVLPIGDLPISVDVRLGSVNFTVKDLHNLVEGKLYTINSPDRGLVQLTHNDLELARGQLVEVDGKLAIEIQKRWLHS</sequence>
<comment type="caution">
    <text evidence="3">The sequence shown here is derived from an EMBL/GenBank/DDBJ whole genome shotgun (WGS) entry which is preliminary data.</text>
</comment>
<accession>A0A545U3N1</accession>
<evidence type="ECO:0000256" key="1">
    <source>
        <dbReference type="ARBA" id="ARBA00009226"/>
    </source>
</evidence>
<comment type="similarity">
    <text evidence="1">Belongs to the FliN/MopA/SpaO family.</text>
</comment>
<keyword evidence="4" id="KW-1185">Reference proteome</keyword>
<dbReference type="InterPro" id="IPR001172">
    <property type="entry name" value="FliN_T3SS_HrcQb"/>
</dbReference>
<proteinExistence type="inferred from homology"/>
<dbReference type="GO" id="GO:0009425">
    <property type="term" value="C:bacterial-type flagellum basal body"/>
    <property type="evidence" value="ECO:0007669"/>
    <property type="project" value="InterPro"/>
</dbReference>
<name>A0A545U3N1_9GAMM</name>
<feature type="domain" description="Flagellar motor switch protein FliN-like C-terminal" evidence="2">
    <location>
        <begin position="317"/>
        <end position="384"/>
    </location>
</feature>
<protein>
    <recommendedName>
        <fullName evidence="2">Flagellar motor switch protein FliN-like C-terminal domain-containing protein</fullName>
    </recommendedName>
</protein>
<evidence type="ECO:0000259" key="2">
    <source>
        <dbReference type="Pfam" id="PF01052"/>
    </source>
</evidence>
<dbReference type="RefSeq" id="WP_142903162.1">
    <property type="nucleotide sequence ID" value="NZ_ML660089.1"/>
</dbReference>
<dbReference type="EMBL" id="VHSG01000006">
    <property type="protein sequence ID" value="TQV84082.1"/>
    <property type="molecule type" value="Genomic_DNA"/>
</dbReference>
<dbReference type="PRINTS" id="PR00956">
    <property type="entry name" value="FLGMOTORFLIN"/>
</dbReference>
<dbReference type="GO" id="GO:0003774">
    <property type="term" value="F:cytoskeletal motor activity"/>
    <property type="evidence" value="ECO:0007669"/>
    <property type="project" value="InterPro"/>
</dbReference>
<organism evidence="3 4">
    <name type="scientific">Exilibacterium tricleocarpae</name>
    <dbReference type="NCBI Taxonomy" id="2591008"/>
    <lineage>
        <taxon>Bacteria</taxon>
        <taxon>Pseudomonadati</taxon>
        <taxon>Pseudomonadota</taxon>
        <taxon>Gammaproteobacteria</taxon>
        <taxon>Cellvibrionales</taxon>
        <taxon>Cellvibrionaceae</taxon>
        <taxon>Exilibacterium</taxon>
    </lineage>
</organism>
<dbReference type="SUPFAM" id="SSF101801">
    <property type="entry name" value="Surface presentation of antigens (SPOA)"/>
    <property type="match status" value="1"/>
</dbReference>
<dbReference type="GO" id="GO:0006935">
    <property type="term" value="P:chemotaxis"/>
    <property type="evidence" value="ECO:0007669"/>
    <property type="project" value="InterPro"/>
</dbReference>
<gene>
    <name evidence="3" type="ORF">FKG94_05290</name>
</gene>
<dbReference type="GO" id="GO:0071973">
    <property type="term" value="P:bacterial-type flagellum-dependent cell motility"/>
    <property type="evidence" value="ECO:0007669"/>
    <property type="project" value="InterPro"/>
</dbReference>
<dbReference type="InterPro" id="IPR036429">
    <property type="entry name" value="SpoA-like_sf"/>
</dbReference>
<reference evidence="3 4" key="1">
    <citation type="submission" date="2019-06" db="EMBL/GenBank/DDBJ databases">
        <title>Whole genome sequence for Cellvibrionaceae sp. R142.</title>
        <authorList>
            <person name="Wang G."/>
        </authorList>
    </citation>
    <scope>NUCLEOTIDE SEQUENCE [LARGE SCALE GENOMIC DNA]</scope>
    <source>
        <strain evidence="3 4">R142</strain>
    </source>
</reference>
<dbReference type="OrthoDB" id="9801534at2"/>